<dbReference type="Pfam" id="PF01872">
    <property type="entry name" value="RibD_C"/>
    <property type="match status" value="1"/>
</dbReference>
<evidence type="ECO:0000256" key="1">
    <source>
        <dbReference type="ARBA" id="ARBA00005104"/>
    </source>
</evidence>
<keyword evidence="6" id="KW-1185">Reference proteome</keyword>
<sequence>MTEITRVWPLPAESTADTARIADWYDVADRGEPWLRMNFVSSADGGVTVNGLSGGLGTDADHVVFDALRTLADVVIVGAGTVRAEGYGAMRVDAVEQRTARGIAPQPVFAIVSRSLSLDPGDRIFRDAPVRPIIVTCETADAERRERLESVADVLICGAGRVDGIAMRRALAERGLNQMHCEGGPTLFGALVRDDAVDELCLTVSPTLVGGAAGRILSGDDQTLRSLSLTHICEDDGTLLLRYVRA</sequence>
<gene>
    <name evidence="5" type="ORF">ATJ78_1742</name>
</gene>
<dbReference type="NCBIfam" id="NF010663">
    <property type="entry name" value="PRK14059.1-1"/>
    <property type="match status" value="1"/>
</dbReference>
<evidence type="ECO:0000313" key="5">
    <source>
        <dbReference type="EMBL" id="PFG30802.1"/>
    </source>
</evidence>
<dbReference type="EMBL" id="PDJE01000001">
    <property type="protein sequence ID" value="PFG30802.1"/>
    <property type="molecule type" value="Genomic_DNA"/>
</dbReference>
<evidence type="ECO:0000259" key="4">
    <source>
        <dbReference type="Pfam" id="PF01872"/>
    </source>
</evidence>
<dbReference type="RefSeq" id="WP_098407220.1">
    <property type="nucleotide sequence ID" value="NZ_PDJE01000001.1"/>
</dbReference>
<comment type="pathway">
    <text evidence="1">Cofactor biosynthesis; riboflavin biosynthesis.</text>
</comment>
<evidence type="ECO:0000313" key="6">
    <source>
        <dbReference type="Proteomes" id="UP000221369"/>
    </source>
</evidence>
<dbReference type="InterPro" id="IPR050765">
    <property type="entry name" value="Riboflavin_Biosynth_HTPR"/>
</dbReference>
<dbReference type="PANTHER" id="PTHR38011">
    <property type="entry name" value="DIHYDROFOLATE REDUCTASE FAMILY PROTEIN (AFU_ORTHOLOGUE AFUA_8G06820)"/>
    <property type="match status" value="1"/>
</dbReference>
<reference evidence="5 6" key="1">
    <citation type="submission" date="2017-10" db="EMBL/GenBank/DDBJ databases">
        <title>Sequencing the genomes of 1000 actinobacteria strains.</title>
        <authorList>
            <person name="Klenk H.-P."/>
        </authorList>
    </citation>
    <scope>NUCLEOTIDE SEQUENCE [LARGE SCALE GENOMIC DNA]</scope>
    <source>
        <strain evidence="5 6">DSM 21798</strain>
    </source>
</reference>
<protein>
    <submittedName>
        <fullName evidence="5">Riboflavin biosynthesis pyrimidine reductase</fullName>
    </submittedName>
</protein>
<keyword evidence="2" id="KW-0521">NADP</keyword>
<dbReference type="PANTHER" id="PTHR38011:SF7">
    <property type="entry name" value="2,5-DIAMINO-6-RIBOSYLAMINO-4(3H)-PYRIMIDINONE 5'-PHOSPHATE REDUCTASE"/>
    <property type="match status" value="1"/>
</dbReference>
<dbReference type="Proteomes" id="UP000221369">
    <property type="component" value="Unassembled WGS sequence"/>
</dbReference>
<feature type="domain" description="Bacterial bifunctional deaminase-reductase C-terminal" evidence="4">
    <location>
        <begin position="33"/>
        <end position="237"/>
    </location>
</feature>
<dbReference type="InterPro" id="IPR024072">
    <property type="entry name" value="DHFR-like_dom_sf"/>
</dbReference>
<dbReference type="GO" id="GO:0009231">
    <property type="term" value="P:riboflavin biosynthetic process"/>
    <property type="evidence" value="ECO:0007669"/>
    <property type="project" value="InterPro"/>
</dbReference>
<dbReference type="Gene3D" id="3.40.430.10">
    <property type="entry name" value="Dihydrofolate Reductase, subunit A"/>
    <property type="match status" value="1"/>
</dbReference>
<dbReference type="AlphaFoldDB" id="A0A2A9DXS9"/>
<dbReference type="GO" id="GO:0008703">
    <property type="term" value="F:5-amino-6-(5-phosphoribosylamino)uracil reductase activity"/>
    <property type="evidence" value="ECO:0007669"/>
    <property type="project" value="InterPro"/>
</dbReference>
<organism evidence="5 6">
    <name type="scientific">Paramicrobacterium agarici</name>
    <dbReference type="NCBI Taxonomy" id="630514"/>
    <lineage>
        <taxon>Bacteria</taxon>
        <taxon>Bacillati</taxon>
        <taxon>Actinomycetota</taxon>
        <taxon>Actinomycetes</taxon>
        <taxon>Micrococcales</taxon>
        <taxon>Microbacteriaceae</taxon>
        <taxon>Paramicrobacterium</taxon>
    </lineage>
</organism>
<accession>A0A2A9DXS9</accession>
<proteinExistence type="predicted"/>
<dbReference type="InterPro" id="IPR002734">
    <property type="entry name" value="RibDG_C"/>
</dbReference>
<name>A0A2A9DXS9_9MICO</name>
<keyword evidence="3" id="KW-0560">Oxidoreductase</keyword>
<evidence type="ECO:0000256" key="3">
    <source>
        <dbReference type="ARBA" id="ARBA00023002"/>
    </source>
</evidence>
<comment type="caution">
    <text evidence="5">The sequence shown here is derived from an EMBL/GenBank/DDBJ whole genome shotgun (WGS) entry which is preliminary data.</text>
</comment>
<evidence type="ECO:0000256" key="2">
    <source>
        <dbReference type="ARBA" id="ARBA00022857"/>
    </source>
</evidence>
<dbReference type="SUPFAM" id="SSF53597">
    <property type="entry name" value="Dihydrofolate reductase-like"/>
    <property type="match status" value="1"/>
</dbReference>